<evidence type="ECO:0000313" key="1">
    <source>
        <dbReference type="EMBL" id="KZT19598.1"/>
    </source>
</evidence>
<proteinExistence type="predicted"/>
<dbReference type="OrthoDB" id="3247165at2759"/>
<dbReference type="EMBL" id="KV425637">
    <property type="protein sequence ID" value="KZT19598.1"/>
    <property type="molecule type" value="Genomic_DNA"/>
</dbReference>
<feature type="non-terminal residue" evidence="1">
    <location>
        <position position="176"/>
    </location>
</feature>
<dbReference type="InParanoid" id="A0A165NG64"/>
<evidence type="ECO:0000313" key="2">
    <source>
        <dbReference type="Proteomes" id="UP000076761"/>
    </source>
</evidence>
<feature type="non-terminal residue" evidence="1">
    <location>
        <position position="1"/>
    </location>
</feature>
<sequence length="176" mass="19408">LWNLPHNDTNHVVGKLSLCSGMPILIKKNIATECCITNGAEAKVVSWHSHAENSVDILDTLFVELVNPPRPIQLDGLSPNVVPISKESIEIECRMPNDSRERILRQQVPILPNFAMTDYTAQGRTRPDNIVDLNNCTGHQSYYTCLSHSSDADGTVILQGFNPNQITGGASGYLRQ</sequence>
<keyword evidence="2" id="KW-1185">Reference proteome</keyword>
<gene>
    <name evidence="1" type="ORF">NEOLEDRAFT_1025353</name>
</gene>
<dbReference type="Proteomes" id="UP000076761">
    <property type="component" value="Unassembled WGS sequence"/>
</dbReference>
<name>A0A165NG64_9AGAM</name>
<dbReference type="STRING" id="1314782.A0A165NG64"/>
<reference evidence="1 2" key="1">
    <citation type="journal article" date="2016" name="Mol. Biol. Evol.">
        <title>Comparative Genomics of Early-Diverging Mushroom-Forming Fungi Provides Insights into the Origins of Lignocellulose Decay Capabilities.</title>
        <authorList>
            <person name="Nagy L.G."/>
            <person name="Riley R."/>
            <person name="Tritt A."/>
            <person name="Adam C."/>
            <person name="Daum C."/>
            <person name="Floudas D."/>
            <person name="Sun H."/>
            <person name="Yadav J.S."/>
            <person name="Pangilinan J."/>
            <person name="Larsson K.H."/>
            <person name="Matsuura K."/>
            <person name="Barry K."/>
            <person name="Labutti K."/>
            <person name="Kuo R."/>
            <person name="Ohm R.A."/>
            <person name="Bhattacharya S.S."/>
            <person name="Shirouzu T."/>
            <person name="Yoshinaga Y."/>
            <person name="Martin F.M."/>
            <person name="Grigoriev I.V."/>
            <person name="Hibbett D.S."/>
        </authorList>
    </citation>
    <scope>NUCLEOTIDE SEQUENCE [LARGE SCALE GENOMIC DNA]</scope>
    <source>
        <strain evidence="1 2">HHB14362 ss-1</strain>
    </source>
</reference>
<dbReference type="AlphaFoldDB" id="A0A165NG64"/>
<protein>
    <submittedName>
        <fullName evidence="1">Uncharacterized protein</fullName>
    </submittedName>
</protein>
<organism evidence="1 2">
    <name type="scientific">Neolentinus lepideus HHB14362 ss-1</name>
    <dbReference type="NCBI Taxonomy" id="1314782"/>
    <lineage>
        <taxon>Eukaryota</taxon>
        <taxon>Fungi</taxon>
        <taxon>Dikarya</taxon>
        <taxon>Basidiomycota</taxon>
        <taxon>Agaricomycotina</taxon>
        <taxon>Agaricomycetes</taxon>
        <taxon>Gloeophyllales</taxon>
        <taxon>Gloeophyllaceae</taxon>
        <taxon>Neolentinus</taxon>
    </lineage>
</organism>
<accession>A0A165NG64</accession>